<dbReference type="InterPro" id="IPR051156">
    <property type="entry name" value="Mito/Outer_Membr_Metalloprot"/>
</dbReference>
<keyword evidence="3 6" id="KW-0378">Hydrolase</keyword>
<keyword evidence="2" id="KW-0479">Metal-binding</keyword>
<dbReference type="Proteomes" id="UP001161160">
    <property type="component" value="Unassembled WGS sequence"/>
</dbReference>
<dbReference type="EMBL" id="JARXYA010000019">
    <property type="protein sequence ID" value="MDH6504894.1"/>
    <property type="molecule type" value="Genomic_DNA"/>
</dbReference>
<dbReference type="PANTHER" id="PTHR22726">
    <property type="entry name" value="METALLOENDOPEPTIDASE OMA1"/>
    <property type="match status" value="1"/>
</dbReference>
<comment type="similarity">
    <text evidence="6">Belongs to the peptidase M48 family.</text>
</comment>
<dbReference type="InterPro" id="IPR001915">
    <property type="entry name" value="Peptidase_M48"/>
</dbReference>
<accession>A0AA43S5T4</accession>
<dbReference type="GO" id="GO:0004222">
    <property type="term" value="F:metalloendopeptidase activity"/>
    <property type="evidence" value="ECO:0007669"/>
    <property type="project" value="InterPro"/>
</dbReference>
<keyword evidence="9" id="KW-1185">Reference proteome</keyword>
<keyword evidence="4 6" id="KW-0862">Zinc</keyword>
<keyword evidence="5 6" id="KW-0482">Metalloprotease</keyword>
<evidence type="ECO:0000256" key="3">
    <source>
        <dbReference type="ARBA" id="ARBA00022801"/>
    </source>
</evidence>
<feature type="domain" description="Peptidase M48" evidence="7">
    <location>
        <begin position="5"/>
        <end position="130"/>
    </location>
</feature>
<dbReference type="GO" id="GO:0016020">
    <property type="term" value="C:membrane"/>
    <property type="evidence" value="ECO:0007669"/>
    <property type="project" value="TreeGrafter"/>
</dbReference>
<dbReference type="Pfam" id="PF01435">
    <property type="entry name" value="Peptidase_M48"/>
    <property type="match status" value="1"/>
</dbReference>
<evidence type="ECO:0000256" key="1">
    <source>
        <dbReference type="ARBA" id="ARBA00022670"/>
    </source>
</evidence>
<organism evidence="8 9">
    <name type="scientific">Polynucleobacter sphagniphilus</name>
    <dbReference type="NCBI Taxonomy" id="1743169"/>
    <lineage>
        <taxon>Bacteria</taxon>
        <taxon>Pseudomonadati</taxon>
        <taxon>Pseudomonadota</taxon>
        <taxon>Betaproteobacteria</taxon>
        <taxon>Burkholderiales</taxon>
        <taxon>Burkholderiaceae</taxon>
        <taxon>Polynucleobacter</taxon>
    </lineage>
</organism>
<dbReference type="PANTHER" id="PTHR22726:SF1">
    <property type="entry name" value="METALLOENDOPEPTIDASE OMA1, MITOCHONDRIAL"/>
    <property type="match status" value="1"/>
</dbReference>
<keyword evidence="1 6" id="KW-0645">Protease</keyword>
<sequence>MIKFGNDPDILATTLGHELAHHELGHTVPGYIEDRSNNINIIGHTISTISNFFVPFSGLFVGNLVKGVGLSYSRDDEREADNLGMAWAIYSGYSHCGSYRFASEMNQINGSTSLAFLSTHPGSEERMRNANIFALQKNIASCS</sequence>
<protein>
    <submittedName>
        <fullName evidence="8">Zn-dependent protease</fullName>
    </submittedName>
</protein>
<evidence type="ECO:0000313" key="9">
    <source>
        <dbReference type="Proteomes" id="UP001161160"/>
    </source>
</evidence>
<evidence type="ECO:0000313" key="8">
    <source>
        <dbReference type="EMBL" id="MDH6504894.1"/>
    </source>
</evidence>
<reference evidence="8" key="1">
    <citation type="submission" date="2023-04" db="EMBL/GenBank/DDBJ databases">
        <title>Genome Encyclopedia of Bacteria and Archaea VI: Functional Genomics of Type Strains.</title>
        <authorList>
            <person name="Whitman W."/>
        </authorList>
    </citation>
    <scope>NUCLEOTIDE SEQUENCE</scope>
    <source>
        <strain evidence="8">Enz.4-51</strain>
    </source>
</reference>
<comment type="caution">
    <text evidence="8">The sequence shown here is derived from an EMBL/GenBank/DDBJ whole genome shotgun (WGS) entry which is preliminary data.</text>
</comment>
<comment type="cofactor">
    <cofactor evidence="6">
        <name>Zn(2+)</name>
        <dbReference type="ChEBI" id="CHEBI:29105"/>
    </cofactor>
    <text evidence="6">Binds 1 zinc ion per subunit.</text>
</comment>
<evidence type="ECO:0000256" key="6">
    <source>
        <dbReference type="RuleBase" id="RU003983"/>
    </source>
</evidence>
<evidence type="ECO:0000256" key="4">
    <source>
        <dbReference type="ARBA" id="ARBA00022833"/>
    </source>
</evidence>
<evidence type="ECO:0000256" key="2">
    <source>
        <dbReference type="ARBA" id="ARBA00022723"/>
    </source>
</evidence>
<gene>
    <name evidence="8" type="ORF">M2127_002223</name>
</gene>
<evidence type="ECO:0000259" key="7">
    <source>
        <dbReference type="Pfam" id="PF01435"/>
    </source>
</evidence>
<name>A0AA43S5T4_9BURK</name>
<dbReference type="GO" id="GO:0046872">
    <property type="term" value="F:metal ion binding"/>
    <property type="evidence" value="ECO:0007669"/>
    <property type="project" value="UniProtKB-KW"/>
</dbReference>
<dbReference type="GO" id="GO:0051603">
    <property type="term" value="P:proteolysis involved in protein catabolic process"/>
    <property type="evidence" value="ECO:0007669"/>
    <property type="project" value="TreeGrafter"/>
</dbReference>
<evidence type="ECO:0000256" key="5">
    <source>
        <dbReference type="ARBA" id="ARBA00023049"/>
    </source>
</evidence>
<dbReference type="AlphaFoldDB" id="A0AA43S5T4"/>
<proteinExistence type="inferred from homology"/>